<keyword evidence="1" id="KW-0175">Coiled coil</keyword>
<proteinExistence type="predicted"/>
<accession>A0ABV9HYP9</accession>
<sequence>MKLSAQDKSMLITFSGACFLVLVFFFLGVKPYQNPNPEEAFIEIPVIQEPLEEEEEIEKQETPITQKSKVKSHQAYNSNELQNESRELFKEEDPIRKAIEEQQLSSVEDLVAENEKTLEEHKKERELAMAERNERIKAQIEAREKERNSKKGNRQSTVSYNLKGRNAVKIPNPVYTCDALGKIVLNIEVNSTGTITKKEYNKNASTSSNGCLIDQALLYASDALFNSTSTTSQKGTITFNFQG</sequence>
<evidence type="ECO:0000256" key="2">
    <source>
        <dbReference type="SAM" id="MobiDB-lite"/>
    </source>
</evidence>
<evidence type="ECO:0008006" key="6">
    <source>
        <dbReference type="Google" id="ProtNLM"/>
    </source>
</evidence>
<keyword evidence="3" id="KW-1133">Transmembrane helix</keyword>
<protein>
    <recommendedName>
        <fullName evidence="6">Energy transducer TonB</fullName>
    </recommendedName>
</protein>
<comment type="caution">
    <text evidence="4">The sequence shown here is derived from an EMBL/GenBank/DDBJ whole genome shotgun (WGS) entry which is preliminary data.</text>
</comment>
<dbReference type="EMBL" id="JBHSFV010000010">
    <property type="protein sequence ID" value="MFC4635272.1"/>
    <property type="molecule type" value="Genomic_DNA"/>
</dbReference>
<feature type="transmembrane region" description="Helical" evidence="3">
    <location>
        <begin position="12"/>
        <end position="29"/>
    </location>
</feature>
<name>A0ABV9HYP9_9FLAO</name>
<keyword evidence="3" id="KW-0472">Membrane</keyword>
<keyword evidence="5" id="KW-1185">Reference proteome</keyword>
<evidence type="ECO:0000313" key="4">
    <source>
        <dbReference type="EMBL" id="MFC4635272.1"/>
    </source>
</evidence>
<feature type="region of interest" description="Disordered" evidence="2">
    <location>
        <begin position="53"/>
        <end position="77"/>
    </location>
</feature>
<feature type="coiled-coil region" evidence="1">
    <location>
        <begin position="104"/>
        <end position="148"/>
    </location>
</feature>
<evidence type="ECO:0000256" key="3">
    <source>
        <dbReference type="SAM" id="Phobius"/>
    </source>
</evidence>
<reference evidence="5" key="1">
    <citation type="journal article" date="2019" name="Int. J. Syst. Evol. Microbiol.">
        <title>The Global Catalogue of Microorganisms (GCM) 10K type strain sequencing project: providing services to taxonomists for standard genome sequencing and annotation.</title>
        <authorList>
            <consortium name="The Broad Institute Genomics Platform"/>
            <consortium name="The Broad Institute Genome Sequencing Center for Infectious Disease"/>
            <person name="Wu L."/>
            <person name="Ma J."/>
        </authorList>
    </citation>
    <scope>NUCLEOTIDE SEQUENCE [LARGE SCALE GENOMIC DNA]</scope>
    <source>
        <strain evidence="5">YJ-61-S</strain>
    </source>
</reference>
<keyword evidence="3" id="KW-0812">Transmembrane</keyword>
<evidence type="ECO:0000313" key="5">
    <source>
        <dbReference type="Proteomes" id="UP001596043"/>
    </source>
</evidence>
<gene>
    <name evidence="4" type="ORF">ACFO3O_15285</name>
</gene>
<organism evidence="4 5">
    <name type="scientific">Dokdonia ponticola</name>
    <dbReference type="NCBI Taxonomy" id="2041041"/>
    <lineage>
        <taxon>Bacteria</taxon>
        <taxon>Pseudomonadati</taxon>
        <taxon>Bacteroidota</taxon>
        <taxon>Flavobacteriia</taxon>
        <taxon>Flavobacteriales</taxon>
        <taxon>Flavobacteriaceae</taxon>
        <taxon>Dokdonia</taxon>
    </lineage>
</organism>
<dbReference type="RefSeq" id="WP_379980336.1">
    <property type="nucleotide sequence ID" value="NZ_JBHSFV010000010.1"/>
</dbReference>
<evidence type="ECO:0000256" key="1">
    <source>
        <dbReference type="SAM" id="Coils"/>
    </source>
</evidence>
<dbReference type="Proteomes" id="UP001596043">
    <property type="component" value="Unassembled WGS sequence"/>
</dbReference>